<feature type="transmembrane region" description="Helical" evidence="1">
    <location>
        <begin position="20"/>
        <end position="37"/>
    </location>
</feature>
<reference evidence="2" key="1">
    <citation type="submission" date="2021-04" db="EMBL/GenBank/DDBJ databases">
        <title>Proteiniclasticum sedimins sp. nov., an obligate anaerobic bacterium isolated from anaerobic sludge.</title>
        <authorList>
            <person name="Liu J."/>
        </authorList>
    </citation>
    <scope>NUCLEOTIDE SEQUENCE</scope>
    <source>
        <strain evidence="2">BAD-10</strain>
    </source>
</reference>
<dbReference type="InterPro" id="IPR007047">
    <property type="entry name" value="Flp_Fap"/>
</dbReference>
<keyword evidence="1" id="KW-1133">Transmembrane helix</keyword>
<sequence length="56" mass="6119">MEMLKRFWNDEEGQGMVEYGLIIALIAVVVVVALGPLGEQIATLFTGVKDDLVQTP</sequence>
<keyword evidence="1" id="KW-0472">Membrane</keyword>
<name>A0A941CPY8_9CLOT</name>
<dbReference type="RefSeq" id="WP_211799764.1">
    <property type="nucleotide sequence ID" value="NZ_JAGSCS010000002.1"/>
</dbReference>
<evidence type="ECO:0000256" key="1">
    <source>
        <dbReference type="SAM" id="Phobius"/>
    </source>
</evidence>
<dbReference type="AlphaFoldDB" id="A0A941CPY8"/>
<dbReference type="EMBL" id="JAGSCS010000002">
    <property type="protein sequence ID" value="MBR0575253.1"/>
    <property type="molecule type" value="Genomic_DNA"/>
</dbReference>
<proteinExistence type="predicted"/>
<gene>
    <name evidence="2" type="ORF">KCG48_02755</name>
</gene>
<dbReference type="Proteomes" id="UP000675379">
    <property type="component" value="Unassembled WGS sequence"/>
</dbReference>
<protein>
    <submittedName>
        <fullName evidence="2">Flp family type IVb pilin</fullName>
    </submittedName>
</protein>
<organism evidence="2 3">
    <name type="scientific">Proteiniclasticum sediminis</name>
    <dbReference type="NCBI Taxonomy" id="2804028"/>
    <lineage>
        <taxon>Bacteria</taxon>
        <taxon>Bacillati</taxon>
        <taxon>Bacillota</taxon>
        <taxon>Clostridia</taxon>
        <taxon>Eubacteriales</taxon>
        <taxon>Clostridiaceae</taxon>
        <taxon>Proteiniclasticum</taxon>
    </lineage>
</organism>
<dbReference type="Pfam" id="PF04964">
    <property type="entry name" value="Flp_Fap"/>
    <property type="match status" value="1"/>
</dbReference>
<keyword evidence="1" id="KW-0812">Transmembrane</keyword>
<keyword evidence="3" id="KW-1185">Reference proteome</keyword>
<accession>A0A941CPY8</accession>
<comment type="caution">
    <text evidence="2">The sequence shown here is derived from an EMBL/GenBank/DDBJ whole genome shotgun (WGS) entry which is preliminary data.</text>
</comment>
<evidence type="ECO:0000313" key="2">
    <source>
        <dbReference type="EMBL" id="MBR0575253.1"/>
    </source>
</evidence>
<evidence type="ECO:0000313" key="3">
    <source>
        <dbReference type="Proteomes" id="UP000675379"/>
    </source>
</evidence>